<keyword evidence="2" id="KW-1185">Reference proteome</keyword>
<sequence length="438" mass="49414">MQQRHPWLLTLVLMTFVSGTFAQKRNPINYKKQLDETFAAISKADIAKTSDIKKVADLYLLSDVADQGIALLDAESERMKQELATRRSAFSGGSAGLDRQFLQLISDMPEPVISLPLAKKTMKPGPGEDIYSLYIKKVEAYQEQLKEEIQKNAPTFTTVPTAYKAKQDLENNPMIQQMGGLEKLQNMSPAERQALAKQMAEKVKQDPPGEDGDPKRAFTQKMMKDPNYAAKFNHMTVPKQQEEYENFKKENGFVGNELPKKTDNAALNITIDQKITAIFNHRQELGTVVKPLQERTEAYFADVNKQLSEQLEERAKALPIVEHGEAGKGKETRPLDIAYNIVLYPVKIQEALANKNIWASHLAALKVTIAEYDAFLAAYWGKDKTTDQLMAQRNQTPPAILSGICNEVIRLTKMAKYYTNTSASAQRSYDEKVLRLYE</sequence>
<organism evidence="1 2">
    <name type="scientific">Chitinophaga niabensis</name>
    <dbReference type="NCBI Taxonomy" id="536979"/>
    <lineage>
        <taxon>Bacteria</taxon>
        <taxon>Pseudomonadati</taxon>
        <taxon>Bacteroidota</taxon>
        <taxon>Chitinophagia</taxon>
        <taxon>Chitinophagales</taxon>
        <taxon>Chitinophagaceae</taxon>
        <taxon>Chitinophaga</taxon>
    </lineage>
</organism>
<name>A0A1N6G2K8_9BACT</name>
<evidence type="ECO:0000313" key="1">
    <source>
        <dbReference type="EMBL" id="SIO01796.1"/>
    </source>
</evidence>
<reference evidence="2" key="1">
    <citation type="submission" date="2016-11" db="EMBL/GenBank/DDBJ databases">
        <authorList>
            <person name="Varghese N."/>
            <person name="Submissions S."/>
        </authorList>
    </citation>
    <scope>NUCLEOTIDE SEQUENCE [LARGE SCALE GENOMIC DNA]</scope>
    <source>
        <strain evidence="2">DSM 24787</strain>
    </source>
</reference>
<dbReference type="AlphaFoldDB" id="A0A1N6G2K8"/>
<proteinExistence type="predicted"/>
<dbReference type="Proteomes" id="UP000185003">
    <property type="component" value="Unassembled WGS sequence"/>
</dbReference>
<dbReference type="RefSeq" id="WP_143197433.1">
    <property type="nucleotide sequence ID" value="NZ_FSRA01000001.1"/>
</dbReference>
<gene>
    <name evidence="1" type="ORF">SAMN04488055_2545</name>
</gene>
<dbReference type="EMBL" id="FSRA01000001">
    <property type="protein sequence ID" value="SIO01796.1"/>
    <property type="molecule type" value="Genomic_DNA"/>
</dbReference>
<accession>A0A1N6G2K8</accession>
<dbReference type="STRING" id="536979.SAMN04488055_2545"/>
<protein>
    <submittedName>
        <fullName evidence="1">Uncharacterized protein</fullName>
    </submittedName>
</protein>
<evidence type="ECO:0000313" key="2">
    <source>
        <dbReference type="Proteomes" id="UP000185003"/>
    </source>
</evidence>